<sequence length="723" mass="81807">MQEQQATPASGQKITSNHSFSQHTAPDIDYFLRAELRKSAVQEVNVDTFLAFANVQQFWDDPEWNQMFETLKTDTTQVDLRKSWFAVQQFEKEQYRPFCEWVERLVMLINGFKQPSSRAVKFLPLGSKLLTTTPGYADGSEVNGTSTKIKPDAVCVLEGEANEFGNWFQVLVPIEFKRKPPPEQESPRTGSTSSAHTPSTPKRSRTSAKETDSPAKRAENASSSHTPSTPRRPRTSVEENNPPAKKAKHSHIPLRVTSRALDTTPRPVYAPTCDDIQLARYTMETLAAVGDRTHAFGLAVNRPNVTLWYFDRCGAVRSHPLNVQDPHDDGFLSFVKFLSALVYMEDDALGFNPFFPTETGTKRVKMRKDLCEISVKISETGLASLKLQQQLDRRTGLVGRATLVYQADLWPQGEGNGVPVRAVLKLSWQHIGRKSEYDILKTLHMDPEASQHVVEVFDSMVGPTVSSQRGRFGEPNPEVVDDRALQYTVSEYLSPVTELSQPFHIPHIGWSVLQAINFLKGAGWFHRDISVGNIGFQLVPNCGGAIVKLLDFDLSKEIGSSSNAPHWTGTLPFMSIELLEVPKVVHKLGFEVEALMWTLLWIVRVYVDGKEEYDGNHPLIGWFLDYRTVENVAITKKDYLQRIKGFTNDWYKGLELQMRSLARTWHEMRDGQRKMRIKADDEHLVSDSMYGDEGFQEIENWMLDAGWNVPARRCTCGTHCARL</sequence>
<dbReference type="InterPro" id="IPR040976">
    <property type="entry name" value="Pkinase_fungal"/>
</dbReference>
<evidence type="ECO:0000313" key="3">
    <source>
        <dbReference type="EMBL" id="KIO33723.1"/>
    </source>
</evidence>
<dbReference type="GO" id="GO:0005524">
    <property type="term" value="F:ATP binding"/>
    <property type="evidence" value="ECO:0007669"/>
    <property type="project" value="InterPro"/>
</dbReference>
<evidence type="ECO:0000256" key="1">
    <source>
        <dbReference type="SAM" id="MobiDB-lite"/>
    </source>
</evidence>
<reference evidence="4" key="2">
    <citation type="submission" date="2015-01" db="EMBL/GenBank/DDBJ databases">
        <title>Evolutionary Origins and Diversification of the Mycorrhizal Mutualists.</title>
        <authorList>
            <consortium name="DOE Joint Genome Institute"/>
            <consortium name="Mycorrhizal Genomics Consortium"/>
            <person name="Kohler A."/>
            <person name="Kuo A."/>
            <person name="Nagy L.G."/>
            <person name="Floudas D."/>
            <person name="Copeland A."/>
            <person name="Barry K.W."/>
            <person name="Cichocki N."/>
            <person name="Veneault-Fourrey C."/>
            <person name="LaButti K."/>
            <person name="Lindquist E.A."/>
            <person name="Lipzen A."/>
            <person name="Lundell T."/>
            <person name="Morin E."/>
            <person name="Murat C."/>
            <person name="Riley R."/>
            <person name="Ohm R."/>
            <person name="Sun H."/>
            <person name="Tunlid A."/>
            <person name="Henrissat B."/>
            <person name="Grigoriev I.V."/>
            <person name="Hibbett D.S."/>
            <person name="Martin F."/>
        </authorList>
    </citation>
    <scope>NUCLEOTIDE SEQUENCE [LARGE SCALE GENOMIC DNA]</scope>
    <source>
        <strain evidence="4">MUT 4182</strain>
    </source>
</reference>
<dbReference type="AlphaFoldDB" id="A0A0C3LIA1"/>
<evidence type="ECO:0000313" key="4">
    <source>
        <dbReference type="Proteomes" id="UP000054248"/>
    </source>
</evidence>
<keyword evidence="4" id="KW-1185">Reference proteome</keyword>
<proteinExistence type="predicted"/>
<dbReference type="Proteomes" id="UP000054248">
    <property type="component" value="Unassembled WGS sequence"/>
</dbReference>
<dbReference type="PANTHER" id="PTHR38248:SF2">
    <property type="entry name" value="FUNK1 11"/>
    <property type="match status" value="1"/>
</dbReference>
<dbReference type="Gene3D" id="1.10.510.10">
    <property type="entry name" value="Transferase(Phosphotransferase) domain 1"/>
    <property type="match status" value="1"/>
</dbReference>
<feature type="region of interest" description="Disordered" evidence="1">
    <location>
        <begin position="1"/>
        <end position="21"/>
    </location>
</feature>
<dbReference type="OrthoDB" id="5569250at2759"/>
<feature type="domain" description="Protein kinase" evidence="2">
    <location>
        <begin position="387"/>
        <end position="686"/>
    </location>
</feature>
<protein>
    <recommendedName>
        <fullName evidence="2">Protein kinase domain-containing protein</fullName>
    </recommendedName>
</protein>
<dbReference type="EMBL" id="KN822946">
    <property type="protein sequence ID" value="KIO33723.1"/>
    <property type="molecule type" value="Genomic_DNA"/>
</dbReference>
<feature type="compositionally biased region" description="Basic and acidic residues" evidence="1">
    <location>
        <begin position="207"/>
        <end position="219"/>
    </location>
</feature>
<accession>A0A0C3LIA1</accession>
<dbReference type="InterPro" id="IPR011009">
    <property type="entry name" value="Kinase-like_dom_sf"/>
</dbReference>
<dbReference type="PROSITE" id="PS50011">
    <property type="entry name" value="PROTEIN_KINASE_DOM"/>
    <property type="match status" value="1"/>
</dbReference>
<dbReference type="InterPro" id="IPR000719">
    <property type="entry name" value="Prot_kinase_dom"/>
</dbReference>
<reference evidence="3 4" key="1">
    <citation type="submission" date="2014-04" db="EMBL/GenBank/DDBJ databases">
        <authorList>
            <consortium name="DOE Joint Genome Institute"/>
            <person name="Kuo A."/>
            <person name="Girlanda M."/>
            <person name="Perotto S."/>
            <person name="Kohler A."/>
            <person name="Nagy L.G."/>
            <person name="Floudas D."/>
            <person name="Copeland A."/>
            <person name="Barry K.W."/>
            <person name="Cichocki N."/>
            <person name="Veneault-Fourrey C."/>
            <person name="LaButti K."/>
            <person name="Lindquist E.A."/>
            <person name="Lipzen A."/>
            <person name="Lundell T."/>
            <person name="Morin E."/>
            <person name="Murat C."/>
            <person name="Sun H."/>
            <person name="Tunlid A."/>
            <person name="Henrissat B."/>
            <person name="Grigoriev I.V."/>
            <person name="Hibbett D.S."/>
            <person name="Martin F."/>
            <person name="Nordberg H.P."/>
            <person name="Cantor M.N."/>
            <person name="Hua S.X."/>
        </authorList>
    </citation>
    <scope>NUCLEOTIDE SEQUENCE [LARGE SCALE GENOMIC DNA]</scope>
    <source>
        <strain evidence="3 4">MUT 4182</strain>
    </source>
</reference>
<dbReference type="SUPFAM" id="SSF56112">
    <property type="entry name" value="Protein kinase-like (PK-like)"/>
    <property type="match status" value="1"/>
</dbReference>
<feature type="region of interest" description="Disordered" evidence="1">
    <location>
        <begin position="178"/>
        <end position="252"/>
    </location>
</feature>
<evidence type="ECO:0000259" key="2">
    <source>
        <dbReference type="PROSITE" id="PS50011"/>
    </source>
</evidence>
<dbReference type="GO" id="GO:0004672">
    <property type="term" value="F:protein kinase activity"/>
    <property type="evidence" value="ECO:0007669"/>
    <property type="project" value="InterPro"/>
</dbReference>
<gene>
    <name evidence="3" type="ORF">M407DRAFT_17338</name>
</gene>
<feature type="compositionally biased region" description="Polar residues" evidence="1">
    <location>
        <begin position="187"/>
        <end position="201"/>
    </location>
</feature>
<dbReference type="Pfam" id="PF17667">
    <property type="entry name" value="Pkinase_fungal"/>
    <property type="match status" value="2"/>
</dbReference>
<organism evidence="3 4">
    <name type="scientific">Tulasnella calospora MUT 4182</name>
    <dbReference type="NCBI Taxonomy" id="1051891"/>
    <lineage>
        <taxon>Eukaryota</taxon>
        <taxon>Fungi</taxon>
        <taxon>Dikarya</taxon>
        <taxon>Basidiomycota</taxon>
        <taxon>Agaricomycotina</taxon>
        <taxon>Agaricomycetes</taxon>
        <taxon>Cantharellales</taxon>
        <taxon>Tulasnellaceae</taxon>
        <taxon>Tulasnella</taxon>
    </lineage>
</organism>
<dbReference type="HOGENOM" id="CLU_396997_0_0_1"/>
<name>A0A0C3LIA1_9AGAM</name>
<dbReference type="PANTHER" id="PTHR38248">
    <property type="entry name" value="FUNK1 6"/>
    <property type="match status" value="1"/>
</dbReference>